<gene>
    <name evidence="3" type="ORF">GCM10010104_42920</name>
</gene>
<dbReference type="Gene3D" id="3.40.630.30">
    <property type="match status" value="1"/>
</dbReference>
<evidence type="ECO:0000313" key="3">
    <source>
        <dbReference type="EMBL" id="GAA2242447.1"/>
    </source>
</evidence>
<keyword evidence="4" id="KW-1185">Reference proteome</keyword>
<name>A0ABN3DV66_9ACTN</name>
<dbReference type="Pfam" id="PF00583">
    <property type="entry name" value="Acetyltransf_1"/>
    <property type="match status" value="1"/>
</dbReference>
<protein>
    <submittedName>
        <fullName evidence="3">GNAT family N-acetyltransferase</fullName>
    </submittedName>
</protein>
<feature type="domain" description="N-acetyltransferase" evidence="2">
    <location>
        <begin position="156"/>
        <end position="300"/>
    </location>
</feature>
<feature type="region of interest" description="Disordered" evidence="1">
    <location>
        <begin position="300"/>
        <end position="322"/>
    </location>
</feature>
<evidence type="ECO:0000256" key="1">
    <source>
        <dbReference type="SAM" id="MobiDB-lite"/>
    </source>
</evidence>
<organism evidence="3 4">
    <name type="scientific">Streptomyces indiaensis</name>
    <dbReference type="NCBI Taxonomy" id="284033"/>
    <lineage>
        <taxon>Bacteria</taxon>
        <taxon>Bacillati</taxon>
        <taxon>Actinomycetota</taxon>
        <taxon>Actinomycetes</taxon>
        <taxon>Kitasatosporales</taxon>
        <taxon>Streptomycetaceae</taxon>
        <taxon>Streptomyces</taxon>
    </lineage>
</organism>
<dbReference type="RefSeq" id="WP_234849068.1">
    <property type="nucleotide sequence ID" value="NZ_BAAART010000089.1"/>
</dbReference>
<dbReference type="InterPro" id="IPR000182">
    <property type="entry name" value="GNAT_dom"/>
</dbReference>
<dbReference type="Proteomes" id="UP001501474">
    <property type="component" value="Unassembled WGS sequence"/>
</dbReference>
<evidence type="ECO:0000313" key="4">
    <source>
        <dbReference type="Proteomes" id="UP001501474"/>
    </source>
</evidence>
<reference evidence="3 4" key="1">
    <citation type="journal article" date="2019" name="Int. J. Syst. Evol. Microbiol.">
        <title>The Global Catalogue of Microorganisms (GCM) 10K type strain sequencing project: providing services to taxonomists for standard genome sequencing and annotation.</title>
        <authorList>
            <consortium name="The Broad Institute Genomics Platform"/>
            <consortium name="The Broad Institute Genome Sequencing Center for Infectious Disease"/>
            <person name="Wu L."/>
            <person name="Ma J."/>
        </authorList>
    </citation>
    <scope>NUCLEOTIDE SEQUENCE [LARGE SCALE GENOMIC DNA]</scope>
    <source>
        <strain evidence="3 4">JCM 3053</strain>
    </source>
</reference>
<dbReference type="SUPFAM" id="SSF55729">
    <property type="entry name" value="Acyl-CoA N-acyltransferases (Nat)"/>
    <property type="match status" value="1"/>
</dbReference>
<sequence>MGTDTNTRKGRAGWHLTHDLDDFLARAGAFLRSRPAPHTVPLTVTETLRTRGRSVYGDGAPEFGVLERDGEVRAAFFRTPPHWLNLTAVTPQEADTLAARLAALGRRPPGVHADSGTAAAFAEAWQRHTAAPVALRQRQRLYRLGTLTAPGPVPPGRPRVAVASDRELLRRWHDEFSASVGLGTVRGSAEWADARIDSGTITFWETPDGTPVAMAGTSPRVAGQVRVTTVYTPPGLRGRGYAGAATTEVSRAARAAGAAEVLLFTDLSNPTSNGLYQRIGYRPVADFAVYDFTWASPSGAVRAHGHSSSRDQPSPARSSSRR</sequence>
<dbReference type="PROSITE" id="PS51186">
    <property type="entry name" value="GNAT"/>
    <property type="match status" value="1"/>
</dbReference>
<dbReference type="InterPro" id="IPR016181">
    <property type="entry name" value="Acyl_CoA_acyltransferase"/>
</dbReference>
<proteinExistence type="predicted"/>
<accession>A0ABN3DV66</accession>
<dbReference type="EMBL" id="BAAART010000089">
    <property type="protein sequence ID" value="GAA2242447.1"/>
    <property type="molecule type" value="Genomic_DNA"/>
</dbReference>
<comment type="caution">
    <text evidence="3">The sequence shown here is derived from an EMBL/GenBank/DDBJ whole genome shotgun (WGS) entry which is preliminary data.</text>
</comment>
<feature type="compositionally biased region" description="Polar residues" evidence="1">
    <location>
        <begin position="310"/>
        <end position="322"/>
    </location>
</feature>
<evidence type="ECO:0000259" key="2">
    <source>
        <dbReference type="PROSITE" id="PS51186"/>
    </source>
</evidence>